<dbReference type="InterPro" id="IPR011051">
    <property type="entry name" value="RmlC_Cupin_sf"/>
</dbReference>
<dbReference type="InterPro" id="IPR029303">
    <property type="entry name" value="CapF_C"/>
</dbReference>
<reference evidence="2" key="1">
    <citation type="submission" date="2019-04" db="EMBL/GenBank/DDBJ databases">
        <title>Evolution of Biomass-Degrading Anaerobic Consortia Revealed by Metagenomics.</title>
        <authorList>
            <person name="Peng X."/>
        </authorList>
    </citation>
    <scope>NUCLEOTIDE SEQUENCE</scope>
    <source>
        <strain evidence="2">SIG240</strain>
    </source>
</reference>
<evidence type="ECO:0000313" key="3">
    <source>
        <dbReference type="Proteomes" id="UP000761380"/>
    </source>
</evidence>
<accession>A0A927WRW3</accession>
<dbReference type="SUPFAM" id="SSF51182">
    <property type="entry name" value="RmlC-like cupins"/>
    <property type="match status" value="1"/>
</dbReference>
<protein>
    <submittedName>
        <fullName evidence="2">Spore coat polysaccharide synthesis</fullName>
    </submittedName>
</protein>
<feature type="domain" description="Capsular polysaccharide assembling protein CapF C-terminal" evidence="1">
    <location>
        <begin position="14"/>
        <end position="78"/>
    </location>
</feature>
<dbReference type="AlphaFoldDB" id="A0A927WRW3"/>
<dbReference type="EMBL" id="SVBY01000002">
    <property type="protein sequence ID" value="MBE6091623.1"/>
    <property type="molecule type" value="Genomic_DNA"/>
</dbReference>
<comment type="caution">
    <text evidence="2">The sequence shown here is derived from an EMBL/GenBank/DDBJ whole genome shotgun (WGS) entry which is preliminary data.</text>
</comment>
<dbReference type="Gene3D" id="2.60.120.10">
    <property type="entry name" value="Jelly Rolls"/>
    <property type="match status" value="1"/>
</dbReference>
<sequence>MSLYEEMKAEFVFQDNRGRLTQLTHQDWQQVNVLESHQGTVRGGHYHKRVREAFFVITGSVCLRLRSVCGQEDAEEQTFHTGAFFLVPPYTAHSMFFPEDCVLVALYDKSVEDEDGVKDIWPEEV</sequence>
<dbReference type="Pfam" id="PF14667">
    <property type="entry name" value="Polysacc_synt_C"/>
    <property type="match status" value="1"/>
</dbReference>
<evidence type="ECO:0000259" key="1">
    <source>
        <dbReference type="Pfam" id="PF14667"/>
    </source>
</evidence>
<organism evidence="2 3">
    <name type="scientific">Selenomonas ruminantium</name>
    <dbReference type="NCBI Taxonomy" id="971"/>
    <lineage>
        <taxon>Bacteria</taxon>
        <taxon>Bacillati</taxon>
        <taxon>Bacillota</taxon>
        <taxon>Negativicutes</taxon>
        <taxon>Selenomonadales</taxon>
        <taxon>Selenomonadaceae</taxon>
        <taxon>Selenomonas</taxon>
    </lineage>
</organism>
<proteinExistence type="predicted"/>
<gene>
    <name evidence="2" type="ORF">E7201_00365</name>
</gene>
<dbReference type="Proteomes" id="UP000761380">
    <property type="component" value="Unassembled WGS sequence"/>
</dbReference>
<evidence type="ECO:0000313" key="2">
    <source>
        <dbReference type="EMBL" id="MBE6091623.1"/>
    </source>
</evidence>
<name>A0A927WRW3_SELRU</name>
<dbReference type="InterPro" id="IPR014710">
    <property type="entry name" value="RmlC-like_jellyroll"/>
</dbReference>